<keyword evidence="2" id="KW-0812">Transmembrane</keyword>
<accession>A0A9P8TIA5</accession>
<comment type="caution">
    <text evidence="3">The sequence shown here is derived from an EMBL/GenBank/DDBJ whole genome shotgun (WGS) entry which is preliminary data.</text>
</comment>
<evidence type="ECO:0000313" key="4">
    <source>
        <dbReference type="Proteomes" id="UP000769528"/>
    </source>
</evidence>
<dbReference type="AlphaFoldDB" id="A0A9P8TIA5"/>
<organism evidence="3 4">
    <name type="scientific">Wickerhamomyces mucosus</name>
    <dbReference type="NCBI Taxonomy" id="1378264"/>
    <lineage>
        <taxon>Eukaryota</taxon>
        <taxon>Fungi</taxon>
        <taxon>Dikarya</taxon>
        <taxon>Ascomycota</taxon>
        <taxon>Saccharomycotina</taxon>
        <taxon>Saccharomycetes</taxon>
        <taxon>Phaffomycetales</taxon>
        <taxon>Wickerhamomycetaceae</taxon>
        <taxon>Wickerhamomyces</taxon>
    </lineage>
</organism>
<feature type="compositionally biased region" description="Polar residues" evidence="1">
    <location>
        <begin position="231"/>
        <end position="244"/>
    </location>
</feature>
<feature type="compositionally biased region" description="Basic and acidic residues" evidence="1">
    <location>
        <begin position="215"/>
        <end position="230"/>
    </location>
</feature>
<evidence type="ECO:0000313" key="3">
    <source>
        <dbReference type="EMBL" id="KAH3679670.1"/>
    </source>
</evidence>
<feature type="region of interest" description="Disordered" evidence="1">
    <location>
        <begin position="79"/>
        <end position="151"/>
    </location>
</feature>
<feature type="transmembrane region" description="Helical" evidence="2">
    <location>
        <begin position="46"/>
        <end position="70"/>
    </location>
</feature>
<sequence length="244" mass="26916">MPYIYDIINIRDNIEKNTTGKNNQSSLLILPPSPSDQTTSDGEGSVLWLFAAVFGGISALGLAFFFLFMFKDSCNCKGRQRGDSSTPYTSNLATHRFNKPNRNNNNNNTNIVTNNNTNDNTNNDNDNSNNNNPTNQQNLSNNPNDTNHSIRSEEQLPPYQKFHNLDEMSIPQPTLPPPNPPSPSQPSQPSGDAPPPPPSPTPPPITSMESPSTDIETRNNENIGPHDNDHNNTTISYPPKSFTK</sequence>
<dbReference type="Proteomes" id="UP000769528">
    <property type="component" value="Unassembled WGS sequence"/>
</dbReference>
<gene>
    <name evidence="3" type="ORF">WICMUC_000810</name>
</gene>
<reference evidence="3" key="2">
    <citation type="submission" date="2021-01" db="EMBL/GenBank/DDBJ databases">
        <authorList>
            <person name="Schikora-Tamarit M.A."/>
        </authorList>
    </citation>
    <scope>NUCLEOTIDE SEQUENCE</scope>
    <source>
        <strain evidence="3">CBS6341</strain>
    </source>
</reference>
<keyword evidence="2" id="KW-1133">Transmembrane helix</keyword>
<evidence type="ECO:0000256" key="2">
    <source>
        <dbReference type="SAM" id="Phobius"/>
    </source>
</evidence>
<feature type="region of interest" description="Disordered" evidence="1">
    <location>
        <begin position="168"/>
        <end position="244"/>
    </location>
</feature>
<keyword evidence="2" id="KW-0472">Membrane</keyword>
<name>A0A9P8TIA5_9ASCO</name>
<dbReference type="EMBL" id="JAEUBF010000264">
    <property type="protein sequence ID" value="KAH3679670.1"/>
    <property type="molecule type" value="Genomic_DNA"/>
</dbReference>
<protein>
    <submittedName>
        <fullName evidence="3">Uncharacterized protein</fullName>
    </submittedName>
</protein>
<keyword evidence="4" id="KW-1185">Reference proteome</keyword>
<reference evidence="3" key="1">
    <citation type="journal article" date="2021" name="Open Biol.">
        <title>Shared evolutionary footprints suggest mitochondrial oxidative damage underlies multiple complex I losses in fungi.</title>
        <authorList>
            <person name="Schikora-Tamarit M.A."/>
            <person name="Marcet-Houben M."/>
            <person name="Nosek J."/>
            <person name="Gabaldon T."/>
        </authorList>
    </citation>
    <scope>NUCLEOTIDE SEQUENCE</scope>
    <source>
        <strain evidence="3">CBS6341</strain>
    </source>
</reference>
<feature type="compositionally biased region" description="Low complexity" evidence="1">
    <location>
        <begin position="101"/>
        <end position="147"/>
    </location>
</feature>
<feature type="compositionally biased region" description="Polar residues" evidence="1">
    <location>
        <begin position="83"/>
        <end position="93"/>
    </location>
</feature>
<feature type="compositionally biased region" description="Pro residues" evidence="1">
    <location>
        <begin position="173"/>
        <end position="205"/>
    </location>
</feature>
<evidence type="ECO:0000256" key="1">
    <source>
        <dbReference type="SAM" id="MobiDB-lite"/>
    </source>
</evidence>
<proteinExistence type="predicted"/>